<evidence type="ECO:0000313" key="6">
    <source>
        <dbReference type="Proteomes" id="UP000199477"/>
    </source>
</evidence>
<protein>
    <submittedName>
        <fullName evidence="5">Purple acid Phosphatase, N-terminal domain</fullName>
    </submittedName>
</protein>
<dbReference type="Proteomes" id="UP000199477">
    <property type="component" value="Unassembled WGS sequence"/>
</dbReference>
<dbReference type="PANTHER" id="PTHR45867">
    <property type="entry name" value="PURPLE ACID PHOSPHATASE"/>
    <property type="match status" value="1"/>
</dbReference>
<dbReference type="CDD" id="cd00063">
    <property type="entry name" value="FN3"/>
    <property type="match status" value="1"/>
</dbReference>
<evidence type="ECO:0000259" key="4">
    <source>
        <dbReference type="Pfam" id="PF16656"/>
    </source>
</evidence>
<gene>
    <name evidence="5" type="ORF">SAMN02799615_01295</name>
</gene>
<organism evidence="5 6">
    <name type="scientific">Dyella marensis</name>
    <dbReference type="NCBI Taxonomy" id="500610"/>
    <lineage>
        <taxon>Bacteria</taxon>
        <taxon>Pseudomonadati</taxon>
        <taxon>Pseudomonadota</taxon>
        <taxon>Gammaproteobacteria</taxon>
        <taxon>Lysobacterales</taxon>
        <taxon>Rhodanobacteraceae</taxon>
        <taxon>Dyella</taxon>
    </lineage>
</organism>
<feature type="chain" id="PRO_5011606453" evidence="2">
    <location>
        <begin position="27"/>
        <end position="405"/>
    </location>
</feature>
<keyword evidence="6" id="KW-1185">Reference proteome</keyword>
<dbReference type="InterPro" id="IPR008963">
    <property type="entry name" value="Purple_acid_Pase-like_N"/>
</dbReference>
<dbReference type="SUPFAM" id="SSF49363">
    <property type="entry name" value="Purple acid phosphatase, N-terminal domain"/>
    <property type="match status" value="1"/>
</dbReference>
<feature type="domain" description="Purple acid phosphatase N-terminal" evidence="4">
    <location>
        <begin position="65"/>
        <end position="152"/>
    </location>
</feature>
<dbReference type="Pfam" id="PF16656">
    <property type="entry name" value="Pur_ac_phosph_N"/>
    <property type="match status" value="1"/>
</dbReference>
<keyword evidence="1 2" id="KW-0732">Signal</keyword>
<dbReference type="InterPro" id="IPR029052">
    <property type="entry name" value="Metallo-depent_PP-like"/>
</dbReference>
<dbReference type="STRING" id="500610.SAMN02799615_01295"/>
<dbReference type="Gene3D" id="2.60.40.380">
    <property type="entry name" value="Purple acid phosphatase-like, N-terminal"/>
    <property type="match status" value="1"/>
</dbReference>
<evidence type="ECO:0000313" key="5">
    <source>
        <dbReference type="EMBL" id="SFE60917.1"/>
    </source>
</evidence>
<dbReference type="RefSeq" id="WP_026636062.1">
    <property type="nucleotide sequence ID" value="NZ_FONH01000003.1"/>
</dbReference>
<dbReference type="GO" id="GO:0046872">
    <property type="term" value="F:metal ion binding"/>
    <property type="evidence" value="ECO:0007669"/>
    <property type="project" value="InterPro"/>
</dbReference>
<accession>A0A1I2BXS4</accession>
<reference evidence="6" key="1">
    <citation type="submission" date="2016-10" db="EMBL/GenBank/DDBJ databases">
        <authorList>
            <person name="Varghese N."/>
            <person name="Submissions S."/>
        </authorList>
    </citation>
    <scope>NUCLEOTIDE SEQUENCE [LARGE SCALE GENOMIC DNA]</scope>
    <source>
        <strain evidence="6">UNC178MFTsu3.1</strain>
    </source>
</reference>
<dbReference type="EMBL" id="FONH01000003">
    <property type="protein sequence ID" value="SFE60917.1"/>
    <property type="molecule type" value="Genomic_DNA"/>
</dbReference>
<feature type="signal peptide" evidence="2">
    <location>
        <begin position="1"/>
        <end position="26"/>
    </location>
</feature>
<dbReference type="InterPro" id="IPR004843">
    <property type="entry name" value="Calcineurin-like_PHP"/>
</dbReference>
<evidence type="ECO:0000256" key="2">
    <source>
        <dbReference type="SAM" id="SignalP"/>
    </source>
</evidence>
<name>A0A1I2BXS4_9GAMM</name>
<dbReference type="GO" id="GO:0003993">
    <property type="term" value="F:acid phosphatase activity"/>
    <property type="evidence" value="ECO:0007669"/>
    <property type="project" value="InterPro"/>
</dbReference>
<evidence type="ECO:0000256" key="1">
    <source>
        <dbReference type="ARBA" id="ARBA00022729"/>
    </source>
</evidence>
<dbReference type="InterPro" id="IPR003961">
    <property type="entry name" value="FN3_dom"/>
</dbReference>
<proteinExistence type="predicted"/>
<dbReference type="Gene3D" id="3.60.21.10">
    <property type="match status" value="1"/>
</dbReference>
<sequence>MKHRERRAHVWGALLLFLLLGSQAMAGTAPAKPAQANDDDANAPYKVYDATPAITMGPLLLDMAEDGVVIEWMTDAPGDAKVSYGEQALDHETVPQIDGLVPVGTLHRVVLRGLQPGRTYRYRVASRRVVALRPYWPDRGKTAESPVYSFTTFDTSKKNTRFATMTDTHENVERVRALAELAQRQPMDFIVHTGDGVHYATGESQVKEKFLEPMASGLQGRVPLLYARGNHEYRGEFARSLGDYLHAQEGRYYYMRDQGPLHLVVVDTGEDKPDATNVYAGLNDLRSYRADEYAWFKRVLADEPRMRSAPFTVVLGHDPEWGWLDGANAEWTKRANEAKVDLFIAGHLHRLERIKPGERGNDFTILALGQDQIARVEADERELKVSVLDRAGKVLDAFTLRRRSK</sequence>
<dbReference type="Pfam" id="PF00149">
    <property type="entry name" value="Metallophos"/>
    <property type="match status" value="1"/>
</dbReference>
<dbReference type="AlphaFoldDB" id="A0A1I2BXS4"/>
<feature type="domain" description="Calcineurin-like phosphoesterase" evidence="3">
    <location>
        <begin position="161"/>
        <end position="350"/>
    </location>
</feature>
<dbReference type="InterPro" id="IPR015914">
    <property type="entry name" value="PAPs_N"/>
</dbReference>
<dbReference type="SUPFAM" id="SSF56300">
    <property type="entry name" value="Metallo-dependent phosphatases"/>
    <property type="match status" value="1"/>
</dbReference>
<dbReference type="PANTHER" id="PTHR45867:SF3">
    <property type="entry name" value="ACID PHOSPHATASE TYPE 7"/>
    <property type="match status" value="1"/>
</dbReference>
<evidence type="ECO:0000259" key="3">
    <source>
        <dbReference type="Pfam" id="PF00149"/>
    </source>
</evidence>